<reference evidence="2 3" key="1">
    <citation type="submission" date="2024-03" db="EMBL/GenBank/DDBJ databases">
        <title>Novel species of the genus Variovorax.</title>
        <authorList>
            <person name="Liu Q."/>
            <person name="Xin Y.-H."/>
        </authorList>
    </citation>
    <scope>NUCLEOTIDE SEQUENCE [LARGE SCALE GENOMIC DNA]</scope>
    <source>
        <strain evidence="2 3">KACC 18501</strain>
    </source>
</reference>
<accession>A0ABU8VXH5</accession>
<feature type="transmembrane region" description="Helical" evidence="1">
    <location>
        <begin position="53"/>
        <end position="77"/>
    </location>
</feature>
<evidence type="ECO:0000313" key="3">
    <source>
        <dbReference type="Proteomes" id="UP001363010"/>
    </source>
</evidence>
<keyword evidence="3" id="KW-1185">Reference proteome</keyword>
<keyword evidence="1" id="KW-1133">Transmembrane helix</keyword>
<dbReference type="RefSeq" id="WP_340362880.1">
    <property type="nucleotide sequence ID" value="NZ_JBBKZV010000003.1"/>
</dbReference>
<proteinExistence type="predicted"/>
<keyword evidence="1" id="KW-0472">Membrane</keyword>
<dbReference type="Proteomes" id="UP001363010">
    <property type="component" value="Unassembled WGS sequence"/>
</dbReference>
<gene>
    <name evidence="2" type="ORF">WKW80_07230</name>
</gene>
<dbReference type="PANTHER" id="PTHR37309">
    <property type="entry name" value="SLR0284 PROTEIN"/>
    <property type="match status" value="1"/>
</dbReference>
<dbReference type="EMBL" id="JBBKZV010000003">
    <property type="protein sequence ID" value="MEJ8821827.1"/>
    <property type="molecule type" value="Genomic_DNA"/>
</dbReference>
<feature type="transmembrane region" description="Helical" evidence="1">
    <location>
        <begin position="89"/>
        <end position="114"/>
    </location>
</feature>
<keyword evidence="1" id="KW-0812">Transmembrane</keyword>
<dbReference type="PANTHER" id="PTHR37309:SF1">
    <property type="entry name" value="SLR0284 PROTEIN"/>
    <property type="match status" value="1"/>
</dbReference>
<evidence type="ECO:0000256" key="1">
    <source>
        <dbReference type="SAM" id="Phobius"/>
    </source>
</evidence>
<evidence type="ECO:0000313" key="2">
    <source>
        <dbReference type="EMBL" id="MEJ8821827.1"/>
    </source>
</evidence>
<name>A0ABU8VXH5_9BURK</name>
<sequence length="117" mass="12238">MRLILKWLLSAFALLTVAYLYSGVQVGSFGSAMIAAAVIGLLNMVVRPLLVLLTLPVTIVTLGLFLFVINALMFWAASGLLDGFHVTGFGAALLGSVLYSLLGIVIEAALGNLLSQG</sequence>
<organism evidence="2 3">
    <name type="scientific">Variovorax humicola</name>
    <dbReference type="NCBI Taxonomy" id="1769758"/>
    <lineage>
        <taxon>Bacteria</taxon>
        <taxon>Pseudomonadati</taxon>
        <taxon>Pseudomonadota</taxon>
        <taxon>Betaproteobacteria</taxon>
        <taxon>Burkholderiales</taxon>
        <taxon>Comamonadaceae</taxon>
        <taxon>Variovorax</taxon>
    </lineage>
</organism>
<dbReference type="Pfam" id="PF04020">
    <property type="entry name" value="Phage_holin_4_2"/>
    <property type="match status" value="1"/>
</dbReference>
<comment type="caution">
    <text evidence="2">The sequence shown here is derived from an EMBL/GenBank/DDBJ whole genome shotgun (WGS) entry which is preliminary data.</text>
</comment>
<dbReference type="InterPro" id="IPR007165">
    <property type="entry name" value="Phage_holin_4_2"/>
</dbReference>
<protein>
    <submittedName>
        <fullName evidence="2">Phage holin family protein</fullName>
    </submittedName>
</protein>